<organism evidence="2 3">
    <name type="scientific">Flavobacterium frigoritolerans</name>
    <dbReference type="NCBI Taxonomy" id="2987686"/>
    <lineage>
        <taxon>Bacteria</taxon>
        <taxon>Pseudomonadati</taxon>
        <taxon>Bacteroidota</taxon>
        <taxon>Flavobacteriia</taxon>
        <taxon>Flavobacteriales</taxon>
        <taxon>Flavobacteriaceae</taxon>
        <taxon>Flavobacterium</taxon>
    </lineage>
</organism>
<evidence type="ECO:0000313" key="3">
    <source>
        <dbReference type="Proteomes" id="UP001151133"/>
    </source>
</evidence>
<dbReference type="SUPFAM" id="SSF53955">
    <property type="entry name" value="Lysozyme-like"/>
    <property type="match status" value="1"/>
</dbReference>
<dbReference type="Pfam" id="PF00182">
    <property type="entry name" value="Glyco_hydro_19"/>
    <property type="match status" value="1"/>
</dbReference>
<dbReference type="InterPro" id="IPR000726">
    <property type="entry name" value="Glyco_hydro_19_cat"/>
</dbReference>
<evidence type="ECO:0000259" key="1">
    <source>
        <dbReference type="Pfam" id="PF00182"/>
    </source>
</evidence>
<dbReference type="AlphaFoldDB" id="A0A9X3C9M9"/>
<name>A0A9X3C9M9_9FLAO</name>
<dbReference type="GO" id="GO:0004568">
    <property type="term" value="F:chitinase activity"/>
    <property type="evidence" value="ECO:0007669"/>
    <property type="project" value="InterPro"/>
</dbReference>
<keyword evidence="2" id="KW-0378">Hydrolase</keyword>
<sequence>MSFILDNSSIFFNAFVRYGVNTPIRIAHFLAQVSHESGNFTRVVENLNYSPQGLLSTSPFNSRLTLAEAKKYGRTTEHKANQQMIANIGYANKNGNGNIASGDGWKYRGRGFIQLTGKGTYEDYKKYSGHDVVNNPDLLLQTAIAVDCAAWFFSVYKKLNPLADANLMTQITQKVNGKTNGLADRVAKFNFYKAQNISLELLKKKAKPLPNFTSITSYAWNWLSPYNQKKLI</sequence>
<dbReference type="InterPro" id="IPR052354">
    <property type="entry name" value="Cell_Wall_Dynamics_Protein"/>
</dbReference>
<evidence type="ECO:0000313" key="2">
    <source>
        <dbReference type="EMBL" id="MCV9934144.1"/>
    </source>
</evidence>
<comment type="caution">
    <text evidence="2">The sequence shown here is derived from an EMBL/GenBank/DDBJ whole genome shotgun (WGS) entry which is preliminary data.</text>
</comment>
<keyword evidence="3" id="KW-1185">Reference proteome</keyword>
<dbReference type="PANTHER" id="PTHR34408:SF1">
    <property type="entry name" value="GLYCOSYL HYDROLASE FAMILY 19 DOMAIN-CONTAINING PROTEIN HI_1415"/>
    <property type="match status" value="1"/>
</dbReference>
<feature type="domain" description="Glycoside hydrolase family 19 catalytic" evidence="1">
    <location>
        <begin position="89"/>
        <end position="177"/>
    </location>
</feature>
<dbReference type="Proteomes" id="UP001151133">
    <property type="component" value="Unassembled WGS sequence"/>
</dbReference>
<dbReference type="GO" id="GO:0016998">
    <property type="term" value="P:cell wall macromolecule catabolic process"/>
    <property type="evidence" value="ECO:0007669"/>
    <property type="project" value="InterPro"/>
</dbReference>
<reference evidence="2" key="1">
    <citation type="submission" date="2022-10" db="EMBL/GenBank/DDBJ databases">
        <title>Two novel species of Flavobacterium.</title>
        <authorList>
            <person name="Liu Q."/>
            <person name="Xin Y.-H."/>
        </authorList>
    </citation>
    <scope>NUCLEOTIDE SEQUENCE</scope>
    <source>
        <strain evidence="2">LS1R47</strain>
    </source>
</reference>
<dbReference type="EMBL" id="JAOZEV010000018">
    <property type="protein sequence ID" value="MCV9934144.1"/>
    <property type="molecule type" value="Genomic_DNA"/>
</dbReference>
<dbReference type="Gene3D" id="1.10.530.10">
    <property type="match status" value="1"/>
</dbReference>
<accession>A0A9X3C9M9</accession>
<gene>
    <name evidence="2" type="ORF">OIU80_17820</name>
</gene>
<dbReference type="GO" id="GO:0006032">
    <property type="term" value="P:chitin catabolic process"/>
    <property type="evidence" value="ECO:0007669"/>
    <property type="project" value="InterPro"/>
</dbReference>
<proteinExistence type="predicted"/>
<dbReference type="RefSeq" id="WP_264288335.1">
    <property type="nucleotide sequence ID" value="NZ_JAOZEV010000018.1"/>
</dbReference>
<dbReference type="PANTHER" id="PTHR34408">
    <property type="entry name" value="FAMILY PROTEIN, PUTATIVE-RELATED"/>
    <property type="match status" value="1"/>
</dbReference>
<dbReference type="InterPro" id="IPR023346">
    <property type="entry name" value="Lysozyme-like_dom_sf"/>
</dbReference>
<protein>
    <submittedName>
        <fullName evidence="2">Glycoside hydrolase family 19 protein</fullName>
    </submittedName>
</protein>